<sequence>MSEPPHQHPHHPDDLWRRGPVWTASERPLARYVARPLREFLHVESAGSVLLLAATVLALLWVNLPFDGWASAYDHFWHTPLAIEIGEWRIEESLQHWVNDGLMTVFFFVVGLEIKYELVHGDLRDPRTAALPIVAAVGGMAVPALVYVAVVGGGAGSAGWGIPMATDIAFAVGVLGLLGPRIPSAARLFLLTLAIVDDIGAILVIAVFYTDDLSLGWLFAALALLAGMAVLRAARVWAIPVYAVLGVAVWFALLQSGVHATLAGVAVGLLTPAVALLRPSVATEYAVEGLRDNDLDAEELHRLRFLIGESVPVVERLQTRLHPLSSYVVLPVFALANAGVALGDGVLGDALRAPVALGIAAGLVLGKPVGITLACFLAIRLGVGRMPEGTSWPQVVGIGAVAGIGFTVSLFIAGLSFPGSEVLTAEAKVGILLASVLAAVVGVVLLLLSGRADQNGTAVASSPDPVPLPDTSRQN</sequence>
<keyword evidence="4 11" id="KW-1003">Cell membrane</keyword>
<evidence type="ECO:0000256" key="4">
    <source>
        <dbReference type="ARBA" id="ARBA00022475"/>
    </source>
</evidence>
<feature type="transmembrane region" description="Helical" evidence="11">
    <location>
        <begin position="395"/>
        <end position="417"/>
    </location>
</feature>
<feature type="transmembrane region" description="Helical" evidence="11">
    <location>
        <begin position="236"/>
        <end position="253"/>
    </location>
</feature>
<feature type="transmembrane region" description="Helical" evidence="11">
    <location>
        <begin position="259"/>
        <end position="277"/>
    </location>
</feature>
<evidence type="ECO:0000256" key="7">
    <source>
        <dbReference type="ARBA" id="ARBA00023053"/>
    </source>
</evidence>
<keyword evidence="3 11" id="KW-0050">Antiport</keyword>
<keyword evidence="6 11" id="KW-1133">Transmembrane helix</keyword>
<feature type="region of interest" description="Disordered" evidence="12">
    <location>
        <begin position="455"/>
        <end position="475"/>
    </location>
</feature>
<evidence type="ECO:0000256" key="10">
    <source>
        <dbReference type="ARBA" id="ARBA00023201"/>
    </source>
</evidence>
<dbReference type="HAMAP" id="MF_01844">
    <property type="entry name" value="NhaA"/>
    <property type="match status" value="1"/>
</dbReference>
<proteinExistence type="inferred from homology"/>
<evidence type="ECO:0000256" key="3">
    <source>
        <dbReference type="ARBA" id="ARBA00022449"/>
    </source>
</evidence>
<dbReference type="GO" id="GO:0005886">
    <property type="term" value="C:plasma membrane"/>
    <property type="evidence" value="ECO:0007669"/>
    <property type="project" value="UniProtKB-SubCell"/>
</dbReference>
<keyword evidence="7 11" id="KW-0915">Sodium</keyword>
<evidence type="ECO:0000256" key="5">
    <source>
        <dbReference type="ARBA" id="ARBA00022692"/>
    </source>
</evidence>
<dbReference type="GO" id="GO:0015385">
    <property type="term" value="F:sodium:proton antiporter activity"/>
    <property type="evidence" value="ECO:0007669"/>
    <property type="project" value="UniProtKB-UniRule"/>
</dbReference>
<dbReference type="AlphaFoldDB" id="A0A852RXN4"/>
<reference evidence="13 14" key="1">
    <citation type="submission" date="2020-07" db="EMBL/GenBank/DDBJ databases">
        <title>Sequencing the genomes of 1000 actinobacteria strains.</title>
        <authorList>
            <person name="Klenk H.-P."/>
        </authorList>
    </citation>
    <scope>NUCLEOTIDE SEQUENCE [LARGE SCALE GENOMIC DNA]</scope>
    <source>
        <strain evidence="13 14">DSM 19082</strain>
    </source>
</reference>
<feature type="transmembrane region" description="Helical" evidence="11">
    <location>
        <begin position="40"/>
        <end position="62"/>
    </location>
</feature>
<gene>
    <name evidence="11" type="primary">nhaA</name>
    <name evidence="13" type="ORF">BJ958_004160</name>
</gene>
<evidence type="ECO:0000256" key="12">
    <source>
        <dbReference type="SAM" id="MobiDB-lite"/>
    </source>
</evidence>
<evidence type="ECO:0000313" key="13">
    <source>
        <dbReference type="EMBL" id="NYD32614.1"/>
    </source>
</evidence>
<name>A0A852RXN4_9ACTN</name>
<evidence type="ECO:0000313" key="14">
    <source>
        <dbReference type="Proteomes" id="UP000582231"/>
    </source>
</evidence>
<keyword evidence="2 11" id="KW-0813">Transport</keyword>
<comment type="catalytic activity">
    <reaction evidence="11">
        <text>Na(+)(in) + 2 H(+)(out) = Na(+)(out) + 2 H(+)(in)</text>
        <dbReference type="Rhea" id="RHEA:29251"/>
        <dbReference type="ChEBI" id="CHEBI:15378"/>
        <dbReference type="ChEBI" id="CHEBI:29101"/>
    </reaction>
</comment>
<evidence type="ECO:0000256" key="2">
    <source>
        <dbReference type="ARBA" id="ARBA00022448"/>
    </source>
</evidence>
<dbReference type="PANTHER" id="PTHR30341:SF0">
    <property type="entry name" value="NA(+)_H(+) ANTIPORTER NHAA"/>
    <property type="match status" value="1"/>
</dbReference>
<keyword evidence="10 11" id="KW-0739">Sodium transport</keyword>
<accession>A0A852RXN4</accession>
<feature type="transmembrane region" description="Helical" evidence="11">
    <location>
        <begin position="130"/>
        <end position="152"/>
    </location>
</feature>
<evidence type="ECO:0000256" key="1">
    <source>
        <dbReference type="ARBA" id="ARBA00004429"/>
    </source>
</evidence>
<evidence type="ECO:0000256" key="11">
    <source>
        <dbReference type="HAMAP-Rule" id="MF_01844"/>
    </source>
</evidence>
<dbReference type="Proteomes" id="UP000582231">
    <property type="component" value="Unassembled WGS sequence"/>
</dbReference>
<organism evidence="13 14">
    <name type="scientific">Nocardioides kongjuensis</name>
    <dbReference type="NCBI Taxonomy" id="349522"/>
    <lineage>
        <taxon>Bacteria</taxon>
        <taxon>Bacillati</taxon>
        <taxon>Actinomycetota</taxon>
        <taxon>Actinomycetes</taxon>
        <taxon>Propionibacteriales</taxon>
        <taxon>Nocardioidaceae</taxon>
        <taxon>Nocardioides</taxon>
    </lineage>
</organism>
<feature type="transmembrane region" description="Helical" evidence="11">
    <location>
        <begin position="429"/>
        <end position="448"/>
    </location>
</feature>
<keyword evidence="8 11" id="KW-0406">Ion transport</keyword>
<evidence type="ECO:0000256" key="8">
    <source>
        <dbReference type="ARBA" id="ARBA00023065"/>
    </source>
</evidence>
<dbReference type="PANTHER" id="PTHR30341">
    <property type="entry name" value="SODIUM ION/PROTON ANTIPORTER NHAA-RELATED"/>
    <property type="match status" value="1"/>
</dbReference>
<keyword evidence="9 11" id="KW-0472">Membrane</keyword>
<dbReference type="InterPro" id="IPR004670">
    <property type="entry name" value="NhaA"/>
</dbReference>
<dbReference type="GO" id="GO:0006885">
    <property type="term" value="P:regulation of pH"/>
    <property type="evidence" value="ECO:0007669"/>
    <property type="project" value="UniProtKB-UniRule"/>
</dbReference>
<feature type="transmembrane region" description="Helical" evidence="11">
    <location>
        <begin position="190"/>
        <end position="209"/>
    </location>
</feature>
<feature type="transmembrane region" description="Helical" evidence="11">
    <location>
        <begin position="215"/>
        <end position="231"/>
    </location>
</feature>
<feature type="transmembrane region" description="Helical" evidence="11">
    <location>
        <begin position="324"/>
        <end position="343"/>
    </location>
</feature>
<feature type="transmembrane region" description="Helical" evidence="11">
    <location>
        <begin position="101"/>
        <end position="118"/>
    </location>
</feature>
<protein>
    <recommendedName>
        <fullName evidence="11">Na(+)/H(+) antiporter NhaA</fullName>
    </recommendedName>
    <alternativeName>
        <fullName evidence="11">Sodium/proton antiporter NhaA</fullName>
    </alternativeName>
</protein>
<comment type="subcellular location">
    <subcellularLocation>
        <location evidence="1">Cell inner membrane</location>
        <topology evidence="1">Multi-pass membrane protein</topology>
    </subcellularLocation>
    <subcellularLocation>
        <location evidence="11">Cell membrane</location>
        <topology evidence="11">Multi-pass membrane protein</topology>
    </subcellularLocation>
</comment>
<evidence type="ECO:0000256" key="6">
    <source>
        <dbReference type="ARBA" id="ARBA00022989"/>
    </source>
</evidence>
<dbReference type="Gene3D" id="1.20.1530.10">
    <property type="entry name" value="Na+/H+ antiporter like domain"/>
    <property type="match status" value="1"/>
</dbReference>
<comment type="similarity">
    <text evidence="11">Belongs to the NhaA Na(+)/H(+) (TC 2.A.33) antiporter family.</text>
</comment>
<keyword evidence="14" id="KW-1185">Reference proteome</keyword>
<dbReference type="Pfam" id="PF06965">
    <property type="entry name" value="Na_H_antiport_1"/>
    <property type="match status" value="1"/>
</dbReference>
<keyword evidence="5 11" id="KW-0812">Transmembrane</keyword>
<feature type="transmembrane region" description="Helical" evidence="11">
    <location>
        <begin position="158"/>
        <end position="178"/>
    </location>
</feature>
<dbReference type="NCBIfam" id="TIGR00773">
    <property type="entry name" value="NhaA"/>
    <property type="match status" value="1"/>
</dbReference>
<dbReference type="InterPro" id="IPR023171">
    <property type="entry name" value="Na/H_antiporter_dom_sf"/>
</dbReference>
<dbReference type="EMBL" id="JACCBF010000001">
    <property type="protein sequence ID" value="NYD32614.1"/>
    <property type="molecule type" value="Genomic_DNA"/>
</dbReference>
<dbReference type="RefSeq" id="WP_218865914.1">
    <property type="nucleotide sequence ID" value="NZ_BAABEF010000001.1"/>
</dbReference>
<evidence type="ECO:0000256" key="9">
    <source>
        <dbReference type="ARBA" id="ARBA00023136"/>
    </source>
</evidence>
<feature type="transmembrane region" description="Helical" evidence="11">
    <location>
        <begin position="355"/>
        <end position="383"/>
    </location>
</feature>
<comment type="function">
    <text evidence="11">Na(+)/H(+) antiporter that extrudes sodium in exchange for external protons.</text>
</comment>
<comment type="caution">
    <text evidence="13">The sequence shown here is derived from an EMBL/GenBank/DDBJ whole genome shotgun (WGS) entry which is preliminary data.</text>
</comment>